<dbReference type="PROSITE" id="PS50021">
    <property type="entry name" value="CH"/>
    <property type="match status" value="1"/>
</dbReference>
<dbReference type="EMBL" id="JACVVK020000039">
    <property type="protein sequence ID" value="KAK7500065.1"/>
    <property type="molecule type" value="Genomic_DNA"/>
</dbReference>
<dbReference type="Gene3D" id="1.10.418.10">
    <property type="entry name" value="Calponin-like domain"/>
    <property type="match status" value="1"/>
</dbReference>
<feature type="domain" description="Calponin-homology (CH)" evidence="2">
    <location>
        <begin position="81"/>
        <end position="204"/>
    </location>
</feature>
<dbReference type="Proteomes" id="UP001519460">
    <property type="component" value="Unassembled WGS sequence"/>
</dbReference>
<dbReference type="Pfam" id="PF00307">
    <property type="entry name" value="CH"/>
    <property type="match status" value="1"/>
</dbReference>
<comment type="caution">
    <text evidence="3">The sequence shown here is derived from an EMBL/GenBank/DDBJ whole genome shotgun (WGS) entry which is preliminary data.</text>
</comment>
<feature type="non-terminal residue" evidence="3">
    <location>
        <position position="291"/>
    </location>
</feature>
<feature type="compositionally biased region" description="Basic and acidic residues" evidence="1">
    <location>
        <begin position="237"/>
        <end position="254"/>
    </location>
</feature>
<evidence type="ECO:0000259" key="2">
    <source>
        <dbReference type="PROSITE" id="PS50021"/>
    </source>
</evidence>
<organism evidence="3 4">
    <name type="scientific">Batillaria attramentaria</name>
    <dbReference type="NCBI Taxonomy" id="370345"/>
    <lineage>
        <taxon>Eukaryota</taxon>
        <taxon>Metazoa</taxon>
        <taxon>Spiralia</taxon>
        <taxon>Lophotrochozoa</taxon>
        <taxon>Mollusca</taxon>
        <taxon>Gastropoda</taxon>
        <taxon>Caenogastropoda</taxon>
        <taxon>Sorbeoconcha</taxon>
        <taxon>Cerithioidea</taxon>
        <taxon>Batillariidae</taxon>
        <taxon>Batillaria</taxon>
    </lineage>
</organism>
<proteinExistence type="predicted"/>
<keyword evidence="4" id="KW-1185">Reference proteome</keyword>
<feature type="region of interest" description="Disordered" evidence="1">
    <location>
        <begin position="225"/>
        <end position="254"/>
    </location>
</feature>
<gene>
    <name evidence="3" type="ORF">BaRGS_00008612</name>
</gene>
<accession>A0ABD0LKT5</accession>
<dbReference type="PANTHER" id="PTHR46756">
    <property type="entry name" value="TRANSGELIN"/>
    <property type="match status" value="1"/>
</dbReference>
<name>A0ABD0LKT5_9CAEN</name>
<reference evidence="3 4" key="1">
    <citation type="journal article" date="2023" name="Sci. Data">
        <title>Genome assembly of the Korean intertidal mud-creeper Batillaria attramentaria.</title>
        <authorList>
            <person name="Patra A.K."/>
            <person name="Ho P.T."/>
            <person name="Jun S."/>
            <person name="Lee S.J."/>
            <person name="Kim Y."/>
            <person name="Won Y.J."/>
        </authorList>
    </citation>
    <scope>NUCLEOTIDE SEQUENCE [LARGE SCALE GENOMIC DNA]</scope>
    <source>
        <strain evidence="3">Wonlab-2016</strain>
    </source>
</reference>
<dbReference type="PANTHER" id="PTHR46756:SF13">
    <property type="entry name" value="GROWTH ARREST-SPECIFIC PROTEIN 2"/>
    <property type="match status" value="1"/>
</dbReference>
<dbReference type="CDD" id="cd21204">
    <property type="entry name" value="CH_GAS2-like"/>
    <property type="match status" value="1"/>
</dbReference>
<evidence type="ECO:0000256" key="1">
    <source>
        <dbReference type="SAM" id="MobiDB-lite"/>
    </source>
</evidence>
<dbReference type="AlphaFoldDB" id="A0ABD0LKT5"/>
<sequence length="291" mass="32869">MLMMYLFLGNVAEPEKDVGPAGGGSGAAWCSGPRRFRMTDPTQHPANQGTVNGMDANGDTHSQEMDHISLKLFTTQDSVLVPVKEDLSEWITRTIGVEISADNFIDVLDSGVALCTLAKLIETKAQECAREGKLTEPPPTYKLKCNTKAKSGTWFSRDNVTNFLGWCKAYGMTDETMFDSEDLVSHREEKPIVNCVLELARIGWKYGLEPPNLIRMEREIEKQKEEFQPPPFVPKPVEIKEKPVEKPPPKPEKIDLHKEVKRIAHKCKCQEYVNRISEGVYDVFGKRVFIR</sequence>
<protein>
    <recommendedName>
        <fullName evidence="2">Calponin-homology (CH) domain-containing protein</fullName>
    </recommendedName>
</protein>
<evidence type="ECO:0000313" key="3">
    <source>
        <dbReference type="EMBL" id="KAK7500065.1"/>
    </source>
</evidence>
<dbReference type="InterPro" id="IPR001715">
    <property type="entry name" value="CH_dom"/>
</dbReference>
<evidence type="ECO:0000313" key="4">
    <source>
        <dbReference type="Proteomes" id="UP001519460"/>
    </source>
</evidence>
<dbReference type="InterPro" id="IPR036872">
    <property type="entry name" value="CH_dom_sf"/>
</dbReference>
<dbReference type="SMART" id="SM00033">
    <property type="entry name" value="CH"/>
    <property type="match status" value="1"/>
</dbReference>
<dbReference type="SUPFAM" id="SSF47576">
    <property type="entry name" value="Calponin-homology domain, CH-domain"/>
    <property type="match status" value="1"/>
</dbReference>